<name>A0A397I5B5_9GLOM</name>
<organism evidence="2 3">
    <name type="scientific">Diversispora epigaea</name>
    <dbReference type="NCBI Taxonomy" id="1348612"/>
    <lineage>
        <taxon>Eukaryota</taxon>
        <taxon>Fungi</taxon>
        <taxon>Fungi incertae sedis</taxon>
        <taxon>Mucoromycota</taxon>
        <taxon>Glomeromycotina</taxon>
        <taxon>Glomeromycetes</taxon>
        <taxon>Diversisporales</taxon>
        <taxon>Diversisporaceae</taxon>
        <taxon>Diversispora</taxon>
    </lineage>
</organism>
<feature type="signal peptide" evidence="1">
    <location>
        <begin position="1"/>
        <end position="22"/>
    </location>
</feature>
<evidence type="ECO:0000313" key="3">
    <source>
        <dbReference type="Proteomes" id="UP000266861"/>
    </source>
</evidence>
<feature type="chain" id="PRO_5017288511" evidence="1">
    <location>
        <begin position="23"/>
        <end position="156"/>
    </location>
</feature>
<gene>
    <name evidence="2" type="ORF">Glove_267g66</name>
</gene>
<evidence type="ECO:0000256" key="1">
    <source>
        <dbReference type="SAM" id="SignalP"/>
    </source>
</evidence>
<dbReference type="AlphaFoldDB" id="A0A397I5B5"/>
<keyword evidence="3" id="KW-1185">Reference proteome</keyword>
<accession>A0A397I5B5</accession>
<evidence type="ECO:0000313" key="2">
    <source>
        <dbReference type="EMBL" id="RHZ70755.1"/>
    </source>
</evidence>
<sequence>MLSQLFLISTLLLVGIMTVVIGLPVEKTIDHIEFETLQMESASTKLRFGLRTSPMFSPTNDVGYNLRGFNRWRRSPIRLCVHNENIRRWSNDHNDCLVCTNEFVINNANGFIMMGMTMSAIRFRLTEWSGTKGNHLRNIILPTTSPRSRNTIVVKN</sequence>
<dbReference type="Proteomes" id="UP000266861">
    <property type="component" value="Unassembled WGS sequence"/>
</dbReference>
<dbReference type="EMBL" id="PQFF01000244">
    <property type="protein sequence ID" value="RHZ70755.1"/>
    <property type="molecule type" value="Genomic_DNA"/>
</dbReference>
<comment type="caution">
    <text evidence="2">The sequence shown here is derived from an EMBL/GenBank/DDBJ whole genome shotgun (WGS) entry which is preliminary data.</text>
</comment>
<keyword evidence="1" id="KW-0732">Signal</keyword>
<reference evidence="2 3" key="1">
    <citation type="submission" date="2018-08" db="EMBL/GenBank/DDBJ databases">
        <title>Genome and evolution of the arbuscular mycorrhizal fungus Diversispora epigaea (formerly Glomus versiforme) and its bacterial endosymbionts.</title>
        <authorList>
            <person name="Sun X."/>
            <person name="Fei Z."/>
            <person name="Harrison M."/>
        </authorList>
    </citation>
    <scope>NUCLEOTIDE SEQUENCE [LARGE SCALE GENOMIC DNA]</scope>
    <source>
        <strain evidence="2 3">IT104</strain>
    </source>
</reference>
<proteinExistence type="predicted"/>
<protein>
    <submittedName>
        <fullName evidence="2">Uncharacterized protein</fullName>
    </submittedName>
</protein>